<gene>
    <name evidence="1" type="ORF">MENT_LOCUS43232</name>
</gene>
<dbReference type="AlphaFoldDB" id="A0A6V7WU29"/>
<evidence type="ECO:0000313" key="2">
    <source>
        <dbReference type="Proteomes" id="UP000580250"/>
    </source>
</evidence>
<proteinExistence type="predicted"/>
<comment type="caution">
    <text evidence="1">The sequence shown here is derived from an EMBL/GenBank/DDBJ whole genome shotgun (WGS) entry which is preliminary data.</text>
</comment>
<protein>
    <submittedName>
        <fullName evidence="1">Uncharacterized protein</fullName>
    </submittedName>
</protein>
<dbReference type="Proteomes" id="UP000580250">
    <property type="component" value="Unassembled WGS sequence"/>
</dbReference>
<evidence type="ECO:0000313" key="1">
    <source>
        <dbReference type="EMBL" id="CAD2190442.1"/>
    </source>
</evidence>
<dbReference type="EMBL" id="CAJEWN010000807">
    <property type="protein sequence ID" value="CAD2190442.1"/>
    <property type="molecule type" value="Genomic_DNA"/>
</dbReference>
<reference evidence="1 2" key="1">
    <citation type="submission" date="2020-08" db="EMBL/GenBank/DDBJ databases">
        <authorList>
            <person name="Koutsovoulos G."/>
            <person name="Danchin GJ E."/>
        </authorList>
    </citation>
    <scope>NUCLEOTIDE SEQUENCE [LARGE SCALE GENOMIC DNA]</scope>
</reference>
<organism evidence="1 2">
    <name type="scientific">Meloidogyne enterolobii</name>
    <name type="common">Root-knot nematode worm</name>
    <name type="synonym">Meloidogyne mayaguensis</name>
    <dbReference type="NCBI Taxonomy" id="390850"/>
    <lineage>
        <taxon>Eukaryota</taxon>
        <taxon>Metazoa</taxon>
        <taxon>Ecdysozoa</taxon>
        <taxon>Nematoda</taxon>
        <taxon>Chromadorea</taxon>
        <taxon>Rhabditida</taxon>
        <taxon>Tylenchina</taxon>
        <taxon>Tylenchomorpha</taxon>
        <taxon>Tylenchoidea</taxon>
        <taxon>Meloidogynidae</taxon>
        <taxon>Meloidogyninae</taxon>
        <taxon>Meloidogyne</taxon>
    </lineage>
</organism>
<name>A0A6V7WU29_MELEN</name>
<sequence>MLKKNLKNLVYLLNAIKAIVENVSFIKNFVFRKLQAVPRLMIKTKPQDQRHVPFPANFGMPRDHISSILEIKQGIQKKSRPRLHSKTKTEKFHKKSFESSLRVLDTYTEYHS</sequence>
<accession>A0A6V7WU29</accession>